<organism evidence="4 5">
    <name type="scientific">Lactuca saligna</name>
    <name type="common">Willowleaf lettuce</name>
    <dbReference type="NCBI Taxonomy" id="75948"/>
    <lineage>
        <taxon>Eukaryota</taxon>
        <taxon>Viridiplantae</taxon>
        <taxon>Streptophyta</taxon>
        <taxon>Embryophyta</taxon>
        <taxon>Tracheophyta</taxon>
        <taxon>Spermatophyta</taxon>
        <taxon>Magnoliopsida</taxon>
        <taxon>eudicotyledons</taxon>
        <taxon>Gunneridae</taxon>
        <taxon>Pentapetalae</taxon>
        <taxon>asterids</taxon>
        <taxon>campanulids</taxon>
        <taxon>Asterales</taxon>
        <taxon>Asteraceae</taxon>
        <taxon>Cichorioideae</taxon>
        <taxon>Cichorieae</taxon>
        <taxon>Lactucinae</taxon>
        <taxon>Lactuca</taxon>
    </lineage>
</organism>
<gene>
    <name evidence="4" type="ORF">LSALG_LOCUS9709</name>
</gene>
<reference evidence="4" key="1">
    <citation type="submission" date="2023-04" db="EMBL/GenBank/DDBJ databases">
        <authorList>
            <person name="Vijverberg K."/>
            <person name="Xiong W."/>
            <person name="Schranz E."/>
        </authorList>
    </citation>
    <scope>NUCLEOTIDE SEQUENCE</scope>
</reference>
<evidence type="ECO:0000313" key="4">
    <source>
        <dbReference type="EMBL" id="CAI9269330.1"/>
    </source>
</evidence>
<dbReference type="GO" id="GO:0003676">
    <property type="term" value="F:nucleic acid binding"/>
    <property type="evidence" value="ECO:0007669"/>
    <property type="project" value="InterPro"/>
</dbReference>
<name>A0AA35VCW8_LACSI</name>
<evidence type="ECO:0000256" key="2">
    <source>
        <dbReference type="SAM" id="MobiDB-lite"/>
    </source>
</evidence>
<feature type="region of interest" description="Disordered" evidence="2">
    <location>
        <begin position="55"/>
        <end position="154"/>
    </location>
</feature>
<feature type="compositionally biased region" description="Low complexity" evidence="2">
    <location>
        <begin position="29"/>
        <end position="41"/>
    </location>
</feature>
<feature type="compositionally biased region" description="Pro residues" evidence="2">
    <location>
        <begin position="17"/>
        <end position="28"/>
    </location>
</feature>
<keyword evidence="1" id="KW-0863">Zinc-finger</keyword>
<proteinExistence type="predicted"/>
<dbReference type="AlphaFoldDB" id="A0AA35VCW8"/>
<dbReference type="InterPro" id="IPR001878">
    <property type="entry name" value="Znf_CCHC"/>
</dbReference>
<evidence type="ECO:0000256" key="1">
    <source>
        <dbReference type="PROSITE-ProRule" id="PRU00047"/>
    </source>
</evidence>
<feature type="compositionally biased region" description="Low complexity" evidence="2">
    <location>
        <begin position="143"/>
        <end position="154"/>
    </location>
</feature>
<dbReference type="Proteomes" id="UP001177003">
    <property type="component" value="Chromosome 1"/>
</dbReference>
<accession>A0AA35VCW8</accession>
<keyword evidence="1" id="KW-0479">Metal-binding</keyword>
<dbReference type="GO" id="GO:0008270">
    <property type="term" value="F:zinc ion binding"/>
    <property type="evidence" value="ECO:0007669"/>
    <property type="project" value="UniProtKB-KW"/>
</dbReference>
<dbReference type="PROSITE" id="PS50158">
    <property type="entry name" value="ZF_CCHC"/>
    <property type="match status" value="1"/>
</dbReference>
<feature type="region of interest" description="Disordered" evidence="2">
    <location>
        <begin position="277"/>
        <end position="304"/>
    </location>
</feature>
<sequence length="385" mass="43161">MLSWRMWLRGNEDAVNNPPPLVPPPAPQFPNNNRNNGNNNNVGAPIIQIVQPQLNRNNHGQNGGNRGNWAQNMGGNVGNHNDDNVRNQNQNPRNVGPQFGNGSNGGNEDDWDFDDGSQNGLVWNQNHNGGNRRNQGNRGGNGKYNNNWNNKNFPIGGNNDFNDGFGNQGFGNQYRRNPNGGFSNANGGYYNEGNQFPHLYFPQPNRQSMASHFQLGENDDASPILFAEGNEHHVEGQKICVSCGDSGHIADECMRSQEEINQVHDYGQFQNNPRSFNWNYNHGGNYNNNGNFNNNKRQGNYQNQNQPKQFQQSNFNQGGTSKKEETDGNKLDKIMEFIIQTYQKADTNSKSIAAIEKQIAQLVEKIGKREDGKFPSIITVNPYHT</sequence>
<evidence type="ECO:0000259" key="3">
    <source>
        <dbReference type="PROSITE" id="PS50158"/>
    </source>
</evidence>
<feature type="domain" description="CCHC-type" evidence="3">
    <location>
        <begin position="240"/>
        <end position="253"/>
    </location>
</feature>
<protein>
    <recommendedName>
        <fullName evidence="3">CCHC-type domain-containing protein</fullName>
    </recommendedName>
</protein>
<evidence type="ECO:0000313" key="5">
    <source>
        <dbReference type="Proteomes" id="UP001177003"/>
    </source>
</evidence>
<keyword evidence="5" id="KW-1185">Reference proteome</keyword>
<feature type="region of interest" description="Disordered" evidence="2">
    <location>
        <begin position="13"/>
        <end position="43"/>
    </location>
</feature>
<feature type="compositionally biased region" description="Low complexity" evidence="2">
    <location>
        <begin position="86"/>
        <end position="97"/>
    </location>
</feature>
<feature type="compositionally biased region" description="Low complexity" evidence="2">
    <location>
        <begin position="124"/>
        <end position="136"/>
    </location>
</feature>
<dbReference type="EMBL" id="OX465077">
    <property type="protein sequence ID" value="CAI9269330.1"/>
    <property type="molecule type" value="Genomic_DNA"/>
</dbReference>
<keyword evidence="1" id="KW-0862">Zinc</keyword>